<dbReference type="PROSITE" id="PS50053">
    <property type="entry name" value="UBIQUITIN_2"/>
    <property type="match status" value="1"/>
</dbReference>
<proteinExistence type="inferred from homology"/>
<dbReference type="SMART" id="SM00213">
    <property type="entry name" value="UBQ"/>
    <property type="match status" value="1"/>
</dbReference>
<feature type="compositionally biased region" description="Pro residues" evidence="4">
    <location>
        <begin position="174"/>
        <end position="203"/>
    </location>
</feature>
<evidence type="ECO:0000256" key="4">
    <source>
        <dbReference type="SAM" id="MobiDB-lite"/>
    </source>
</evidence>
<dbReference type="Gene3D" id="3.10.20.90">
    <property type="entry name" value="Phosphatidylinositol 3-kinase Catalytic Subunit, Chain A, domain 1"/>
    <property type="match status" value="1"/>
</dbReference>
<accession>A0A340WUB6</accession>
<keyword evidence="6" id="KW-1185">Reference proteome</keyword>
<dbReference type="InterPro" id="IPR022617">
    <property type="entry name" value="Rad60/SUMO-like_dom"/>
</dbReference>
<gene>
    <name evidence="7" type="primary">LOC103086625</name>
</gene>
<sequence>MPVVHTFPLARLVTPSPPPGAALTERDGFSPAVWGAWSTATVQLQDRGLFRTGSDALITQEASGYTRSQPVELRADDLALRAPLGSQRAQPTELPPSPTTLAALCSRGSQRAPRRTDEPRPAGHAPNARERASCTRAPPRDPRRPTCARGFGGKARPREQLRRESGGPRALPSPAVPPSAQAPPMGPPRPRAPPLLGPPPPGSLRPDSSSAVRAPPLRTSSVAGTHPHYASYAGPHVDHLLRIECFACRLPLTPQMLEVELKLGPLVTEPLPGRDHTVGFRWKLPSPEGVKTENGHINLKVAGQDGSVVQFKIKRHTPLSKLMKAYCERQGLSMRQIRFRFDGQPINETDTPAQLEMEDEDTIDVFQQQTGGSGVASCLWGAASRATVPSCHCACVRY</sequence>
<comment type="similarity">
    <text evidence="1">Belongs to the ubiquitin family. SUMO subfamily.</text>
</comment>
<feature type="domain" description="Ubiquitin-like" evidence="5">
    <location>
        <begin position="295"/>
        <end position="372"/>
    </location>
</feature>
<feature type="region of interest" description="Disordered" evidence="4">
    <location>
        <begin position="85"/>
        <end position="227"/>
    </location>
</feature>
<feature type="compositionally biased region" description="Basic and acidic residues" evidence="4">
    <location>
        <begin position="156"/>
        <end position="166"/>
    </location>
</feature>
<dbReference type="SUPFAM" id="SSF54236">
    <property type="entry name" value="Ubiquitin-like"/>
    <property type="match status" value="1"/>
</dbReference>
<evidence type="ECO:0000313" key="6">
    <source>
        <dbReference type="Proteomes" id="UP000265300"/>
    </source>
</evidence>
<name>A0A340WUB6_LIPVE</name>
<dbReference type="PANTHER" id="PTHR10562">
    <property type="entry name" value="SMALL UBIQUITIN-RELATED MODIFIER"/>
    <property type="match status" value="1"/>
</dbReference>
<evidence type="ECO:0000256" key="2">
    <source>
        <dbReference type="ARBA" id="ARBA00022499"/>
    </source>
</evidence>
<keyword evidence="3" id="KW-0833">Ubl conjugation pathway</keyword>
<dbReference type="CDD" id="cd16115">
    <property type="entry name" value="Ubl_SUMO2_3_4"/>
    <property type="match status" value="1"/>
</dbReference>
<feature type="compositionally biased region" description="Basic and acidic residues" evidence="4">
    <location>
        <begin position="114"/>
        <end position="144"/>
    </location>
</feature>
<evidence type="ECO:0000256" key="1">
    <source>
        <dbReference type="ARBA" id="ARBA00009185"/>
    </source>
</evidence>
<evidence type="ECO:0000259" key="5">
    <source>
        <dbReference type="PROSITE" id="PS50053"/>
    </source>
</evidence>
<dbReference type="GO" id="GO:0016925">
    <property type="term" value="P:protein sumoylation"/>
    <property type="evidence" value="ECO:0007669"/>
    <property type="project" value="UniProtKB-ARBA"/>
</dbReference>
<dbReference type="Proteomes" id="UP000265300">
    <property type="component" value="Unplaced"/>
</dbReference>
<dbReference type="InterPro" id="IPR029071">
    <property type="entry name" value="Ubiquitin-like_domsf"/>
</dbReference>
<keyword evidence="2" id="KW-1017">Isopeptide bond</keyword>
<dbReference type="InParanoid" id="A0A340WUB6"/>
<dbReference type="Pfam" id="PF11976">
    <property type="entry name" value="Rad60-SLD"/>
    <property type="match status" value="1"/>
</dbReference>
<dbReference type="KEGG" id="lve:103086625"/>
<evidence type="ECO:0000256" key="3">
    <source>
        <dbReference type="ARBA" id="ARBA00022786"/>
    </source>
</evidence>
<dbReference type="InterPro" id="IPR000626">
    <property type="entry name" value="Ubiquitin-like_dom"/>
</dbReference>
<organism evidence="6 7">
    <name type="scientific">Lipotes vexillifer</name>
    <name type="common">Yangtze river dolphin</name>
    <dbReference type="NCBI Taxonomy" id="118797"/>
    <lineage>
        <taxon>Eukaryota</taxon>
        <taxon>Metazoa</taxon>
        <taxon>Chordata</taxon>
        <taxon>Craniata</taxon>
        <taxon>Vertebrata</taxon>
        <taxon>Euteleostomi</taxon>
        <taxon>Mammalia</taxon>
        <taxon>Eutheria</taxon>
        <taxon>Laurasiatheria</taxon>
        <taxon>Artiodactyla</taxon>
        <taxon>Whippomorpha</taxon>
        <taxon>Cetacea</taxon>
        <taxon>Odontoceti</taxon>
        <taxon>Lipotidae</taxon>
        <taxon>Lipotes</taxon>
    </lineage>
</organism>
<dbReference type="GeneID" id="103086625"/>
<dbReference type="AlphaFoldDB" id="A0A340WUB6"/>
<evidence type="ECO:0000313" key="7">
    <source>
        <dbReference type="RefSeq" id="XP_007452571.1"/>
    </source>
</evidence>
<dbReference type="RefSeq" id="XP_007452571.1">
    <property type="nucleotide sequence ID" value="XM_007452509.1"/>
</dbReference>
<dbReference type="STRING" id="118797.A0A340WUB6"/>
<reference evidence="7" key="1">
    <citation type="submission" date="2025-08" db="UniProtKB">
        <authorList>
            <consortium name="RefSeq"/>
        </authorList>
    </citation>
    <scope>IDENTIFICATION</scope>
</reference>
<protein>
    <submittedName>
        <fullName evidence="7">NFATC2-interacting protein-like</fullName>
    </submittedName>
</protein>
<dbReference type="FunFam" id="3.10.20.90:FF:000022">
    <property type="entry name" value="Small ubiquitin-related modifier"/>
    <property type="match status" value="1"/>
</dbReference>